<dbReference type="PROSITE" id="PS50125">
    <property type="entry name" value="GUANYLATE_CYCLASE_2"/>
    <property type="match status" value="1"/>
</dbReference>
<sequence length="616" mass="68240">MKRRLTTILSADVAGYSRLMGANEAETLAALTAHRAEFVDAMVADHQGRIVKLIGDGMLVEFESVVSAVDCAAKIQKGMRARNSAVPADRRIEFRIGVNIGDVIVENDDIFGDGVNIAARIESFATPGGVAVSAAVREHVGNRLDLIFEDAGEQLLKNIERPVRVYNVVIDASQAASDRSDRVPATAHKPSIAVLPFNNMSDDPAQEYFSDGITEDIITDLSKISGLSVVARHTVFAYKGTRVTAQRVAAELGVSFLLEGSVRKAGQRVRITGQLIDGSDGRHVWAERYDRDLTDIFDIQDEITEAIVTQLRIRLLPRERKAIEQPATASVEAYNYCLKGRELFHTMTKASLQHARRMFTYAAELDPRFARAYAGIADCDSFLCGFHGVNIPPEYLLENCAKALELDPDLPEVHASHGYALSTVGRYEEAALAFERALALDPNSHEAHYFYARHCFVRCDYEKAVAHYERAAEIRPDDYRSPVLAGNALDRLGQWEEKERLIRIGLERVERSMVLHPESSDAAQLGACTCAALGDRERALDLIARVNAIDPEDARACYNNACAYALLGERELAMELLEHSLPLVSPELHAWIWNDSDLDSIRDHPRFQELLKAAAK</sequence>
<dbReference type="Gene3D" id="3.30.70.1230">
    <property type="entry name" value="Nucleotide cyclase"/>
    <property type="match status" value="1"/>
</dbReference>
<dbReference type="Gene3D" id="1.25.40.10">
    <property type="entry name" value="Tetratricopeptide repeat domain"/>
    <property type="match status" value="1"/>
</dbReference>
<dbReference type="GO" id="GO:0035556">
    <property type="term" value="P:intracellular signal transduction"/>
    <property type="evidence" value="ECO:0007669"/>
    <property type="project" value="InterPro"/>
</dbReference>
<accession>A0A859QPJ1</accession>
<dbReference type="InterPro" id="IPR019734">
    <property type="entry name" value="TPR_rpt"/>
</dbReference>
<name>A0A859QPJ1_9HYPH</name>
<dbReference type="PROSITE" id="PS50005">
    <property type="entry name" value="TPR"/>
    <property type="match status" value="2"/>
</dbReference>
<dbReference type="GO" id="GO:0004016">
    <property type="term" value="F:adenylate cyclase activity"/>
    <property type="evidence" value="ECO:0007669"/>
    <property type="project" value="UniProtKB-ARBA"/>
</dbReference>
<organism evidence="1 2">
    <name type="scientific">Sinorhizobium mexicanum</name>
    <dbReference type="NCBI Taxonomy" id="375549"/>
    <lineage>
        <taxon>Bacteria</taxon>
        <taxon>Pseudomonadati</taxon>
        <taxon>Pseudomonadota</taxon>
        <taxon>Alphaproteobacteria</taxon>
        <taxon>Hyphomicrobiales</taxon>
        <taxon>Rhizobiaceae</taxon>
        <taxon>Sinorhizobium/Ensifer group</taxon>
        <taxon>Sinorhizobium</taxon>
    </lineage>
</organism>
<dbReference type="InterPro" id="IPR001054">
    <property type="entry name" value="A/G_cyclase"/>
</dbReference>
<dbReference type="PROSITE" id="PS50293">
    <property type="entry name" value="TPR_REGION"/>
    <property type="match status" value="1"/>
</dbReference>
<dbReference type="InterPro" id="IPR011990">
    <property type="entry name" value="TPR-like_helical_dom_sf"/>
</dbReference>
<dbReference type="NCBIfam" id="NF047558">
    <property type="entry name" value="TPR_END_plus"/>
    <property type="match status" value="1"/>
</dbReference>
<gene>
    <name evidence="1" type="ORF">FKV68_13420</name>
</gene>
<evidence type="ECO:0000313" key="1">
    <source>
        <dbReference type="EMBL" id="QLL62366.1"/>
    </source>
</evidence>
<dbReference type="AlphaFoldDB" id="A0A859QPJ1"/>
<evidence type="ECO:0000313" key="2">
    <source>
        <dbReference type="Proteomes" id="UP000510721"/>
    </source>
</evidence>
<keyword evidence="2" id="KW-1185">Reference proteome</keyword>
<dbReference type="SMART" id="SM00028">
    <property type="entry name" value="TPR"/>
    <property type="match status" value="3"/>
</dbReference>
<dbReference type="CDD" id="cd07302">
    <property type="entry name" value="CHD"/>
    <property type="match status" value="1"/>
</dbReference>
<dbReference type="Proteomes" id="UP000510721">
    <property type="component" value="Chromosome"/>
</dbReference>
<dbReference type="KEGG" id="emx:FKV68_13420"/>
<dbReference type="Pfam" id="PF00211">
    <property type="entry name" value="Guanylate_cyc"/>
    <property type="match status" value="1"/>
</dbReference>
<dbReference type="GO" id="GO:0006171">
    <property type="term" value="P:cAMP biosynthetic process"/>
    <property type="evidence" value="ECO:0007669"/>
    <property type="project" value="TreeGrafter"/>
</dbReference>
<reference evidence="1 2" key="1">
    <citation type="submission" date="2019-06" db="EMBL/GenBank/DDBJ databases">
        <title>Complete genome sequence of Ensifer mexicanus ITTG R7 isolated from nodules of Acacia angustissima (Mill.) Kuntze.</title>
        <authorList>
            <person name="Rincon-Rosales R."/>
            <person name="Rogel M.A."/>
            <person name="Guerrero G."/>
            <person name="Rincon-Molina C.I."/>
            <person name="Lopez-Lopez A."/>
            <person name="Martinez-Romero E."/>
        </authorList>
    </citation>
    <scope>NUCLEOTIDE SEQUENCE [LARGE SCALE GENOMIC DNA]</scope>
    <source>
        <strain evidence="1 2">ITTG R7</strain>
    </source>
</reference>
<dbReference type="RefSeq" id="WP_180938269.1">
    <property type="nucleotide sequence ID" value="NZ_CP041238.1"/>
</dbReference>
<dbReference type="SUPFAM" id="SSF48452">
    <property type="entry name" value="TPR-like"/>
    <property type="match status" value="1"/>
</dbReference>
<dbReference type="Gene3D" id="3.40.50.10070">
    <property type="entry name" value="TolB, N-terminal domain"/>
    <property type="match status" value="1"/>
</dbReference>
<dbReference type="InterPro" id="IPR029787">
    <property type="entry name" value="Nucleotide_cyclase"/>
</dbReference>
<dbReference type="Pfam" id="PF13432">
    <property type="entry name" value="TPR_16"/>
    <property type="match status" value="1"/>
</dbReference>
<protein>
    <submittedName>
        <fullName evidence="1">Tetratricopeptide repeat protein</fullName>
    </submittedName>
</protein>
<dbReference type="InterPro" id="IPR050697">
    <property type="entry name" value="Adenylyl/Guanylyl_Cyclase_3/4"/>
</dbReference>
<proteinExistence type="predicted"/>
<dbReference type="SUPFAM" id="SSF55073">
    <property type="entry name" value="Nucleotide cyclase"/>
    <property type="match status" value="1"/>
</dbReference>
<dbReference type="EMBL" id="CP041238">
    <property type="protein sequence ID" value="QLL62366.1"/>
    <property type="molecule type" value="Genomic_DNA"/>
</dbReference>
<dbReference type="PANTHER" id="PTHR43081:SF19">
    <property type="entry name" value="PH-SENSITIVE ADENYLATE CYCLASE RV1264"/>
    <property type="match status" value="1"/>
</dbReference>
<dbReference type="PANTHER" id="PTHR43081">
    <property type="entry name" value="ADENYLATE CYCLASE, TERMINAL-DIFFERENTIATION SPECIFIC-RELATED"/>
    <property type="match status" value="1"/>
</dbReference>